<comment type="caution">
    <text evidence="2">The sequence shown here is derived from an EMBL/GenBank/DDBJ whole genome shotgun (WGS) entry which is preliminary data.</text>
</comment>
<reference evidence="2" key="1">
    <citation type="journal article" date="2015" name="Proc. Natl. Acad. Sci. U.S.A.">
        <title>Networks of energetic and metabolic interactions define dynamics in microbial communities.</title>
        <authorList>
            <person name="Embree M."/>
            <person name="Liu J.K."/>
            <person name="Al-Bassam M.M."/>
            <person name="Zengler K."/>
        </authorList>
    </citation>
    <scope>NUCLEOTIDE SEQUENCE</scope>
</reference>
<sequence length="89" mass="10103">MPVSHDIKGIIRHVAEIIIDELKLEDITADTFDPDMDLVDELGIDSMDLATVALVLQDEYNITIDEDDYPTLKTIRLISEYVKEKLGKN</sequence>
<gene>
    <name evidence="2" type="ORF">ASZ90_008180</name>
</gene>
<proteinExistence type="predicted"/>
<evidence type="ECO:0000313" key="2">
    <source>
        <dbReference type="EMBL" id="KUG22046.1"/>
    </source>
</evidence>
<dbReference type="InterPro" id="IPR009081">
    <property type="entry name" value="PP-bd_ACP"/>
</dbReference>
<evidence type="ECO:0000259" key="1">
    <source>
        <dbReference type="PROSITE" id="PS50075"/>
    </source>
</evidence>
<dbReference type="InterPro" id="IPR036736">
    <property type="entry name" value="ACP-like_sf"/>
</dbReference>
<dbReference type="SUPFAM" id="SSF47336">
    <property type="entry name" value="ACP-like"/>
    <property type="match status" value="1"/>
</dbReference>
<name>A0A0W8FN24_9ZZZZ</name>
<dbReference type="Gene3D" id="1.10.1200.10">
    <property type="entry name" value="ACP-like"/>
    <property type="match status" value="1"/>
</dbReference>
<feature type="domain" description="Carrier" evidence="1">
    <location>
        <begin position="1"/>
        <end position="86"/>
    </location>
</feature>
<accession>A0A0W8FN24</accession>
<dbReference type="AlphaFoldDB" id="A0A0W8FN24"/>
<protein>
    <recommendedName>
        <fullName evidence="1">Carrier domain-containing protein</fullName>
    </recommendedName>
</protein>
<dbReference type="EMBL" id="LNQE01000993">
    <property type="protein sequence ID" value="KUG22046.1"/>
    <property type="molecule type" value="Genomic_DNA"/>
</dbReference>
<organism evidence="2">
    <name type="scientific">hydrocarbon metagenome</name>
    <dbReference type="NCBI Taxonomy" id="938273"/>
    <lineage>
        <taxon>unclassified sequences</taxon>
        <taxon>metagenomes</taxon>
        <taxon>ecological metagenomes</taxon>
    </lineage>
</organism>
<dbReference type="Pfam" id="PF00550">
    <property type="entry name" value="PP-binding"/>
    <property type="match status" value="1"/>
</dbReference>
<dbReference type="PROSITE" id="PS50075">
    <property type="entry name" value="CARRIER"/>
    <property type="match status" value="1"/>
</dbReference>